<dbReference type="PROSITE" id="PS50109">
    <property type="entry name" value="HIS_KIN"/>
    <property type="match status" value="1"/>
</dbReference>
<feature type="transmembrane region" description="Helical" evidence="14">
    <location>
        <begin position="64"/>
        <end position="81"/>
    </location>
</feature>
<dbReference type="InterPro" id="IPR005467">
    <property type="entry name" value="His_kinase_dom"/>
</dbReference>
<evidence type="ECO:0000256" key="5">
    <source>
        <dbReference type="ARBA" id="ARBA00022679"/>
    </source>
</evidence>
<evidence type="ECO:0000256" key="12">
    <source>
        <dbReference type="ARBA" id="ARBA00023136"/>
    </source>
</evidence>
<comment type="subcellular location">
    <subcellularLocation>
        <location evidence="2">Membrane</location>
        <topology evidence="2">Multi-pass membrane protein</topology>
    </subcellularLocation>
</comment>
<dbReference type="InterPro" id="IPR011495">
    <property type="entry name" value="Sig_transdc_His_kin_sub2_dim/P"/>
</dbReference>
<protein>
    <recommendedName>
        <fullName evidence="3">histidine kinase</fullName>
        <ecNumber evidence="3">2.7.13.3</ecNumber>
    </recommendedName>
</protein>
<gene>
    <name evidence="16" type="ORF">K9B37_22610</name>
</gene>
<dbReference type="Pfam" id="PF13493">
    <property type="entry name" value="DUF4118"/>
    <property type="match status" value="1"/>
</dbReference>
<dbReference type="InterPro" id="IPR038318">
    <property type="entry name" value="KdpD_sf"/>
</dbReference>
<keyword evidence="9" id="KW-0067">ATP-binding</keyword>
<keyword evidence="8" id="KW-0418">Kinase</keyword>
<keyword evidence="5" id="KW-0808">Transferase</keyword>
<reference evidence="16 17" key="1">
    <citation type="submission" date="2021-09" db="EMBL/GenBank/DDBJ databases">
        <title>The complete genome sequence of a new microorganism.</title>
        <authorList>
            <person name="Zi Z."/>
        </authorList>
    </citation>
    <scope>NUCLEOTIDE SEQUENCE [LARGE SCALE GENOMIC DNA]</scope>
    <source>
        <strain evidence="16 17">WGZ8</strain>
    </source>
</reference>
<proteinExistence type="predicted"/>
<evidence type="ECO:0000313" key="17">
    <source>
        <dbReference type="Proteomes" id="UP000704176"/>
    </source>
</evidence>
<keyword evidence="4" id="KW-0597">Phosphoprotein</keyword>
<dbReference type="EC" id="2.7.13.3" evidence="3"/>
<feature type="transmembrane region" description="Helical" evidence="14">
    <location>
        <begin position="96"/>
        <end position="115"/>
    </location>
</feature>
<dbReference type="Gene3D" id="1.20.120.620">
    <property type="entry name" value="Backbone structure of the membrane domain of e. Coli histidine kinase receptor kdpd"/>
    <property type="match status" value="1"/>
</dbReference>
<dbReference type="InterPro" id="IPR003594">
    <property type="entry name" value="HATPase_dom"/>
</dbReference>
<evidence type="ECO:0000256" key="6">
    <source>
        <dbReference type="ARBA" id="ARBA00022692"/>
    </source>
</evidence>
<dbReference type="Pfam" id="PF07568">
    <property type="entry name" value="HisKA_2"/>
    <property type="match status" value="1"/>
</dbReference>
<sequence>MQSFLIYSAQTRAWPIWVRYFMASIIVAGMVLLRQSLAVYVPAPLYLLFFPAILINAALFDRGTGIYSVVLSAALARYFYFEPTGSFALADARTNVGLLLFIGIGCAISFIIEALHTTAHRLIEANQRLAAAEREKELLFQEAGHRIKNDLAMIVALVRLQERTEKDPHVRDTLATTANRIHVLSRVHERLHPGEGTTSVINIADFITDLCEDITASLIGARPIAIRTKVERHWLSQERSVPIGIIVNELVTNCLKYAFPDDRSGTIVIGFVRQDECYELTVTDDGIGPTHTVGTRRSSGLGQRLVHSMAAQLGGTAKITFDGPAGACATVRFPVSVG</sequence>
<dbReference type="InterPro" id="IPR025201">
    <property type="entry name" value="KdpD_TM"/>
</dbReference>
<dbReference type="EMBL" id="JAIRBM010000026">
    <property type="protein sequence ID" value="MBZ6079054.1"/>
    <property type="molecule type" value="Genomic_DNA"/>
</dbReference>
<dbReference type="SUPFAM" id="SSF55874">
    <property type="entry name" value="ATPase domain of HSP90 chaperone/DNA topoisomerase II/histidine kinase"/>
    <property type="match status" value="1"/>
</dbReference>
<keyword evidence="10 14" id="KW-1133">Transmembrane helix</keyword>
<dbReference type="Pfam" id="PF02518">
    <property type="entry name" value="HATPase_c"/>
    <property type="match status" value="1"/>
</dbReference>
<feature type="transmembrane region" description="Helical" evidence="14">
    <location>
        <begin position="39"/>
        <end position="57"/>
    </location>
</feature>
<evidence type="ECO:0000256" key="1">
    <source>
        <dbReference type="ARBA" id="ARBA00000085"/>
    </source>
</evidence>
<evidence type="ECO:0000256" key="13">
    <source>
        <dbReference type="SAM" id="Coils"/>
    </source>
</evidence>
<accession>A0ABS7VTY8</accession>
<feature type="coiled-coil region" evidence="13">
    <location>
        <begin position="115"/>
        <end position="142"/>
    </location>
</feature>
<dbReference type="PANTHER" id="PTHR41523">
    <property type="entry name" value="TWO-COMPONENT SYSTEM SENSOR PROTEIN"/>
    <property type="match status" value="1"/>
</dbReference>
<keyword evidence="6 14" id="KW-0812">Transmembrane</keyword>
<organism evidence="16 17">
    <name type="scientific">Microvirga puerhi</name>
    <dbReference type="NCBI Taxonomy" id="2876078"/>
    <lineage>
        <taxon>Bacteria</taxon>
        <taxon>Pseudomonadati</taxon>
        <taxon>Pseudomonadota</taxon>
        <taxon>Alphaproteobacteria</taxon>
        <taxon>Hyphomicrobiales</taxon>
        <taxon>Methylobacteriaceae</taxon>
        <taxon>Microvirga</taxon>
    </lineage>
</organism>
<evidence type="ECO:0000256" key="11">
    <source>
        <dbReference type="ARBA" id="ARBA00023012"/>
    </source>
</evidence>
<dbReference type="InterPro" id="IPR036890">
    <property type="entry name" value="HATPase_C_sf"/>
</dbReference>
<evidence type="ECO:0000256" key="4">
    <source>
        <dbReference type="ARBA" id="ARBA00022553"/>
    </source>
</evidence>
<name>A0ABS7VTY8_9HYPH</name>
<comment type="caution">
    <text evidence="16">The sequence shown here is derived from an EMBL/GenBank/DDBJ whole genome shotgun (WGS) entry which is preliminary data.</text>
</comment>
<keyword evidence="12 14" id="KW-0472">Membrane</keyword>
<evidence type="ECO:0000313" key="16">
    <source>
        <dbReference type="EMBL" id="MBZ6079054.1"/>
    </source>
</evidence>
<evidence type="ECO:0000256" key="2">
    <source>
        <dbReference type="ARBA" id="ARBA00004141"/>
    </source>
</evidence>
<dbReference type="Gene3D" id="3.30.450.20">
    <property type="entry name" value="PAS domain"/>
    <property type="match status" value="1"/>
</dbReference>
<evidence type="ECO:0000256" key="9">
    <source>
        <dbReference type="ARBA" id="ARBA00022840"/>
    </source>
</evidence>
<evidence type="ECO:0000256" key="14">
    <source>
        <dbReference type="SAM" id="Phobius"/>
    </source>
</evidence>
<keyword evidence="7" id="KW-0547">Nucleotide-binding</keyword>
<evidence type="ECO:0000256" key="3">
    <source>
        <dbReference type="ARBA" id="ARBA00012438"/>
    </source>
</evidence>
<comment type="catalytic activity">
    <reaction evidence="1">
        <text>ATP + protein L-histidine = ADP + protein N-phospho-L-histidine.</text>
        <dbReference type="EC" id="2.7.13.3"/>
    </reaction>
</comment>
<dbReference type="PANTHER" id="PTHR41523:SF8">
    <property type="entry name" value="ETHYLENE RESPONSE SENSOR PROTEIN"/>
    <property type="match status" value="1"/>
</dbReference>
<feature type="domain" description="Histidine kinase" evidence="15">
    <location>
        <begin position="142"/>
        <end position="337"/>
    </location>
</feature>
<evidence type="ECO:0000259" key="15">
    <source>
        <dbReference type="PROSITE" id="PS50109"/>
    </source>
</evidence>
<evidence type="ECO:0000256" key="7">
    <source>
        <dbReference type="ARBA" id="ARBA00022741"/>
    </source>
</evidence>
<evidence type="ECO:0000256" key="8">
    <source>
        <dbReference type="ARBA" id="ARBA00022777"/>
    </source>
</evidence>
<keyword evidence="11" id="KW-0902">Two-component regulatory system</keyword>
<feature type="transmembrane region" description="Helical" evidence="14">
    <location>
        <begin position="12"/>
        <end position="33"/>
    </location>
</feature>
<keyword evidence="17" id="KW-1185">Reference proteome</keyword>
<keyword evidence="13" id="KW-0175">Coiled coil</keyword>
<dbReference type="Gene3D" id="3.30.565.10">
    <property type="entry name" value="Histidine kinase-like ATPase, C-terminal domain"/>
    <property type="match status" value="1"/>
</dbReference>
<dbReference type="SMART" id="SM00387">
    <property type="entry name" value="HATPase_c"/>
    <property type="match status" value="1"/>
</dbReference>
<evidence type="ECO:0000256" key="10">
    <source>
        <dbReference type="ARBA" id="ARBA00022989"/>
    </source>
</evidence>
<dbReference type="Proteomes" id="UP000704176">
    <property type="component" value="Unassembled WGS sequence"/>
</dbReference>